<gene>
    <name evidence="1" type="ORF">NHX12_012082</name>
</gene>
<organism evidence="1 2">
    <name type="scientific">Muraenolepis orangiensis</name>
    <name type="common">Patagonian moray cod</name>
    <dbReference type="NCBI Taxonomy" id="630683"/>
    <lineage>
        <taxon>Eukaryota</taxon>
        <taxon>Metazoa</taxon>
        <taxon>Chordata</taxon>
        <taxon>Craniata</taxon>
        <taxon>Vertebrata</taxon>
        <taxon>Euteleostomi</taxon>
        <taxon>Actinopterygii</taxon>
        <taxon>Neopterygii</taxon>
        <taxon>Teleostei</taxon>
        <taxon>Neoteleostei</taxon>
        <taxon>Acanthomorphata</taxon>
        <taxon>Zeiogadaria</taxon>
        <taxon>Gadariae</taxon>
        <taxon>Gadiformes</taxon>
        <taxon>Muraenolepidoidei</taxon>
        <taxon>Muraenolepididae</taxon>
        <taxon>Muraenolepis</taxon>
    </lineage>
</organism>
<dbReference type="AlphaFoldDB" id="A0A9Q0I7U5"/>
<dbReference type="InterPro" id="IPR012337">
    <property type="entry name" value="RNaseH-like_sf"/>
</dbReference>
<evidence type="ECO:0000313" key="1">
    <source>
        <dbReference type="EMBL" id="KAJ3588490.1"/>
    </source>
</evidence>
<proteinExistence type="predicted"/>
<name>A0A9Q0I7U5_9TELE</name>
<dbReference type="PANTHER" id="PTHR45913:SF19">
    <property type="entry name" value="LOW QUALITY PROTEIN: ZINC FINGER BED DOMAIN-CONTAINING PROTEIN 5-LIKE"/>
    <property type="match status" value="1"/>
</dbReference>
<dbReference type="PANTHER" id="PTHR45913">
    <property type="entry name" value="EPM2A-INTERACTING PROTEIN 1"/>
    <property type="match status" value="1"/>
</dbReference>
<accession>A0A9Q0I7U5</accession>
<protein>
    <submittedName>
        <fullName evidence="1">Uncharacterized protein</fullName>
    </submittedName>
</protein>
<dbReference type="Proteomes" id="UP001148018">
    <property type="component" value="Unassembled WGS sequence"/>
</dbReference>
<keyword evidence="2" id="KW-1185">Reference proteome</keyword>
<dbReference type="OrthoDB" id="6144063at2759"/>
<comment type="caution">
    <text evidence="1">The sequence shown here is derived from an EMBL/GenBank/DDBJ whole genome shotgun (WGS) entry which is preliminary data.</text>
</comment>
<evidence type="ECO:0000313" key="2">
    <source>
        <dbReference type="Proteomes" id="UP001148018"/>
    </source>
</evidence>
<sequence>MDVSTEGKNAHALTFVRYLHENAIHEDILYCLQLPEHETAQSMFAVLQKFMEERQLPWDRMVGFCTDGAPSMAGRRAGLRTLIMDVSPSAIWTHCMIHREQLAAKELSVALADVLQQVTTMVNYIKPHPLRARLFAKLCSDMGSEHDHLLFHTEARWLSRGRVLQRFFELKDELLAFFTDVKKPELVDFLCDQNKMCLLAYITDIFGKLNDLNMSMQGRNKHIMQMSDRINGFRGKLAFWRENLSKGNDAPFPQLCKFLTDNSIADQCPAQTMIDHLKCLEEHFTTYFPGLDMSKFDWVIDPFLSDAGSVDLPASAIEQLIELSCDRTLKGLHSRVSVEEFWFGARGEYPEVALCALKLMVPFASTYLCEAGFSALVCMKSKYRSRLDVTDEMRCALSTIPPDFDRLQRKHKRNHLTRHAS</sequence>
<dbReference type="EMBL" id="JANIIK010000116">
    <property type="protein sequence ID" value="KAJ3588490.1"/>
    <property type="molecule type" value="Genomic_DNA"/>
</dbReference>
<dbReference type="SUPFAM" id="SSF53098">
    <property type="entry name" value="Ribonuclease H-like"/>
    <property type="match status" value="1"/>
</dbReference>
<reference evidence="1" key="1">
    <citation type="submission" date="2022-07" db="EMBL/GenBank/DDBJ databases">
        <title>Chromosome-level genome of Muraenolepis orangiensis.</title>
        <authorList>
            <person name="Kim J."/>
        </authorList>
    </citation>
    <scope>NUCLEOTIDE SEQUENCE</scope>
    <source>
        <strain evidence="1">KU_S4_2022</strain>
        <tissue evidence="1">Muscle</tissue>
    </source>
</reference>